<reference evidence="4 5" key="1">
    <citation type="submission" date="2019-09" db="EMBL/GenBank/DDBJ databases">
        <title>Consistent, comparative and evidence-based genome assembly and annotation for Cryptosporidium parvum, C. hominis and C. tyzzeri.</title>
        <authorList>
            <person name="Baptista R.P."/>
            <person name="Li Y."/>
            <person name="Sateriale A."/>
            <person name="Ansell B."/>
            <person name="Jex A."/>
            <person name="Sanders M."/>
            <person name="Brooks K."/>
            <person name="Tracey A."/>
            <person name="Berriman M."/>
            <person name="Striepen B."/>
            <person name="Cotton J.A."/>
            <person name="Kissinger J.C."/>
        </authorList>
    </citation>
    <scope>NUCLEOTIDE SEQUENCE [LARGE SCALE GENOMIC DNA]</scope>
    <source>
        <strain evidence="4 5">IOWA-ATCC</strain>
    </source>
</reference>
<evidence type="ECO:0000256" key="2">
    <source>
        <dbReference type="ARBA" id="ARBA00022840"/>
    </source>
</evidence>
<evidence type="ECO:0000256" key="1">
    <source>
        <dbReference type="ARBA" id="ARBA00022741"/>
    </source>
</evidence>
<evidence type="ECO:0000313" key="5">
    <source>
        <dbReference type="Proteomes" id="UP000593906"/>
    </source>
</evidence>
<dbReference type="EMBL" id="CP044415">
    <property type="protein sequence ID" value="QOY39774.1"/>
    <property type="molecule type" value="Genomic_DNA"/>
</dbReference>
<dbReference type="GO" id="GO:0004594">
    <property type="term" value="F:pantothenate kinase activity"/>
    <property type="evidence" value="ECO:0007669"/>
    <property type="project" value="TreeGrafter"/>
</dbReference>
<dbReference type="GO" id="GO:0005634">
    <property type="term" value="C:nucleus"/>
    <property type="evidence" value="ECO:0007669"/>
    <property type="project" value="TreeGrafter"/>
</dbReference>
<keyword evidence="1" id="KW-0547">Nucleotide-binding</keyword>
<sequence>MGNSLGVEIFRNQADICIAINELTSKKEKVLILEKIIKRDEMKEKFVILGGSLKDIELEETKSQRFLLIFIRTSLLDFKRIILEIMEEIQKKIQISVMVEDKQNQESFYLLKGSLGTDFDKLEVLLYEKESTFDPVRILKHNFELEDFLERYTFKNNFTKTLGIFNCLDDQEPIQLQSLNNNMVDLTHFVHINIGKSCTEFLHFTENSCSKRVGNIEIGEYTFWGLVNILDLKIENMEDIDKIVSKGNIQNCDLIVKDIYGQSYPEINLEGDSVASSLGKLQFLNHDQKNFSPEDLIKSIVILLTNQLVQKGILHSQILQENNIIISGFITSSPKIMAAIHNTFQVLSDKFNVFFIKSIINTACICPNFEIKY</sequence>
<dbReference type="GO" id="GO:0015937">
    <property type="term" value="P:coenzyme A biosynthetic process"/>
    <property type="evidence" value="ECO:0007669"/>
    <property type="project" value="UniProtKB-KW"/>
</dbReference>
<name>A0A7S7REG7_CRYPV</name>
<accession>A0A7S7REG7</accession>
<keyword evidence="2" id="KW-0067">ATP-binding</keyword>
<dbReference type="VEuPathDB" id="CryptoDB:CPATCC_0000280"/>
<dbReference type="AlphaFoldDB" id="A0A7S7REG7"/>
<dbReference type="PANTHER" id="PTHR12280:SF20">
    <property type="entry name" value="4'-PHOSPHOPANTETHEINE PHOSPHATASE"/>
    <property type="match status" value="1"/>
</dbReference>
<evidence type="ECO:0000256" key="3">
    <source>
        <dbReference type="ARBA" id="ARBA00022993"/>
    </source>
</evidence>
<keyword evidence="3" id="KW-0173">Coenzyme A biosynthesis</keyword>
<organism evidence="4 5">
    <name type="scientific">Cryptosporidium parvum</name>
    <dbReference type="NCBI Taxonomy" id="5807"/>
    <lineage>
        <taxon>Eukaryota</taxon>
        <taxon>Sar</taxon>
        <taxon>Alveolata</taxon>
        <taxon>Apicomplexa</taxon>
        <taxon>Conoidasida</taxon>
        <taxon>Coccidia</taxon>
        <taxon>Eucoccidiorida</taxon>
        <taxon>Eimeriorina</taxon>
        <taxon>Cryptosporidiidae</taxon>
        <taxon>Cryptosporidium</taxon>
    </lineage>
</organism>
<dbReference type="Proteomes" id="UP000593906">
    <property type="component" value="Chromosome 8"/>
</dbReference>
<dbReference type="OMA" id="ILNCQTK"/>
<dbReference type="SUPFAM" id="SSF53067">
    <property type="entry name" value="Actin-like ATPase domain"/>
    <property type="match status" value="1"/>
</dbReference>
<gene>
    <name evidence="4" type="ORF">CPATCC_003816</name>
</gene>
<dbReference type="Gene3D" id="3.30.420.40">
    <property type="match status" value="1"/>
</dbReference>
<evidence type="ECO:0000313" key="4">
    <source>
        <dbReference type="EMBL" id="QOY39774.1"/>
    </source>
</evidence>
<dbReference type="InterPro" id="IPR004567">
    <property type="entry name" value="Type_II_PanK"/>
</dbReference>
<protein>
    <submittedName>
        <fullName evidence="4">Uncharacterized protein</fullName>
    </submittedName>
</protein>
<dbReference type="Pfam" id="PF03630">
    <property type="entry name" value="Fumble"/>
    <property type="match status" value="1"/>
</dbReference>
<proteinExistence type="predicted"/>
<dbReference type="GO" id="GO:0005829">
    <property type="term" value="C:cytosol"/>
    <property type="evidence" value="ECO:0007669"/>
    <property type="project" value="TreeGrafter"/>
</dbReference>
<dbReference type="GO" id="GO:0005524">
    <property type="term" value="F:ATP binding"/>
    <property type="evidence" value="ECO:0007669"/>
    <property type="project" value="UniProtKB-KW"/>
</dbReference>
<dbReference type="InterPro" id="IPR043129">
    <property type="entry name" value="ATPase_NBD"/>
</dbReference>
<dbReference type="PANTHER" id="PTHR12280">
    <property type="entry name" value="PANTOTHENATE KINASE"/>
    <property type="match status" value="1"/>
</dbReference>